<evidence type="ECO:0000256" key="1">
    <source>
        <dbReference type="SAM" id="Phobius"/>
    </source>
</evidence>
<evidence type="ECO:0000313" key="4">
    <source>
        <dbReference type="Proteomes" id="UP000176087"/>
    </source>
</evidence>
<dbReference type="AlphaFoldDB" id="A0A1E7JU58"/>
<name>A0A1E7JU58_9ACTN</name>
<keyword evidence="4" id="KW-1185">Reference proteome</keyword>
<comment type="caution">
    <text evidence="3">The sequence shown here is derived from an EMBL/GenBank/DDBJ whole genome shotgun (WGS) entry which is preliminary data.</text>
</comment>
<dbReference type="EMBL" id="LJGT01000036">
    <property type="protein sequence ID" value="OEU93481.1"/>
    <property type="molecule type" value="Genomic_DNA"/>
</dbReference>
<reference evidence="3 4" key="1">
    <citation type="journal article" date="2016" name="Front. Microbiol.">
        <title>Comparative Genomics Analysis of Streptomyces Species Reveals Their Adaptation to the Marine Environment and Their Diversity at the Genomic Level.</title>
        <authorList>
            <person name="Tian X."/>
            <person name="Zhang Z."/>
            <person name="Yang T."/>
            <person name="Chen M."/>
            <person name="Li J."/>
            <person name="Chen F."/>
            <person name="Yang J."/>
            <person name="Li W."/>
            <person name="Zhang B."/>
            <person name="Zhang Z."/>
            <person name="Wu J."/>
            <person name="Zhang C."/>
            <person name="Long L."/>
            <person name="Xiao J."/>
        </authorList>
    </citation>
    <scope>NUCLEOTIDE SEQUENCE [LARGE SCALE GENOMIC DNA]</scope>
    <source>
        <strain evidence="3 4">SCSIO 10390</strain>
    </source>
</reference>
<keyword evidence="1" id="KW-0472">Membrane</keyword>
<keyword evidence="1" id="KW-1133">Transmembrane helix</keyword>
<dbReference type="InterPro" id="IPR025419">
    <property type="entry name" value="DUF4142"/>
</dbReference>
<accession>A0A1E7JU58</accession>
<dbReference type="PATRIC" id="fig|933944.5.peg.2644"/>
<gene>
    <name evidence="3" type="ORF">AN215_01325</name>
</gene>
<sequence>MSVRGGRMGSAITPGRAIGTVLVVLGLVATLSALLVPVYFFDGNRTIALARSGWQDDGKGTWKTEYGPLTPLDRDFIRKVRDAGLWEVPAGKAAQERGTRKSVRIAGDHLVDGHTELDRRAIEAGRTLKVKLPNEPASASQKSLEDINSAQGDEFDQVLVDRLRRAHGVVFGLVGLVRDQTRNSMVRSLATRANAIVLDHLTVLEDTGLVDFEALNDAK</sequence>
<dbReference type="Pfam" id="PF13628">
    <property type="entry name" value="DUF4142"/>
    <property type="match status" value="1"/>
</dbReference>
<feature type="domain" description="DUF4142" evidence="2">
    <location>
        <begin position="73"/>
        <end position="203"/>
    </location>
</feature>
<evidence type="ECO:0000259" key="2">
    <source>
        <dbReference type="Pfam" id="PF13628"/>
    </source>
</evidence>
<protein>
    <recommendedName>
        <fullName evidence="2">DUF4142 domain-containing protein</fullName>
    </recommendedName>
</protein>
<organism evidence="3 4">
    <name type="scientific">Streptomyces abyssalis</name>
    <dbReference type="NCBI Taxonomy" id="933944"/>
    <lineage>
        <taxon>Bacteria</taxon>
        <taxon>Bacillati</taxon>
        <taxon>Actinomycetota</taxon>
        <taxon>Actinomycetes</taxon>
        <taxon>Kitasatosporales</taxon>
        <taxon>Streptomycetaceae</taxon>
        <taxon>Streptomyces</taxon>
    </lineage>
</organism>
<dbReference type="Proteomes" id="UP000176087">
    <property type="component" value="Unassembled WGS sequence"/>
</dbReference>
<dbReference type="STRING" id="933944.AN215_01325"/>
<keyword evidence="1" id="KW-0812">Transmembrane</keyword>
<feature type="transmembrane region" description="Helical" evidence="1">
    <location>
        <begin position="21"/>
        <end position="41"/>
    </location>
</feature>
<evidence type="ECO:0000313" key="3">
    <source>
        <dbReference type="EMBL" id="OEU93481.1"/>
    </source>
</evidence>
<proteinExistence type="predicted"/>